<accession>A0A7J7KHA8</accession>
<evidence type="ECO:0000313" key="3">
    <source>
        <dbReference type="Proteomes" id="UP000593567"/>
    </source>
</evidence>
<name>A0A7J7KHA8_BUGNE</name>
<evidence type="ECO:0000256" key="1">
    <source>
        <dbReference type="SAM" id="MobiDB-lite"/>
    </source>
</evidence>
<keyword evidence="3" id="KW-1185">Reference proteome</keyword>
<organism evidence="2 3">
    <name type="scientific">Bugula neritina</name>
    <name type="common">Brown bryozoan</name>
    <name type="synonym">Sertularia neritina</name>
    <dbReference type="NCBI Taxonomy" id="10212"/>
    <lineage>
        <taxon>Eukaryota</taxon>
        <taxon>Metazoa</taxon>
        <taxon>Spiralia</taxon>
        <taxon>Lophotrochozoa</taxon>
        <taxon>Bryozoa</taxon>
        <taxon>Gymnolaemata</taxon>
        <taxon>Cheilostomatida</taxon>
        <taxon>Flustrina</taxon>
        <taxon>Buguloidea</taxon>
        <taxon>Bugulidae</taxon>
        <taxon>Bugula</taxon>
    </lineage>
</organism>
<sequence>MHSSVVSQLVNMSAGWREFRQAADDSLSTYASAQHPQDIFSQSSIFSISSQSSLPVDAVGSTPSSQNYEVITDGQLRFSLSSQRDSSSVTRPHGSSTDDHRTDNSVCTQEKTRDREFHNSTLKEHHAEGFTEDVEISCNLQECSGINKETVSGQVVLKESPETPMYLRRKRQSDMTQSADQNYGKVVKLKFDMNRINKTEEHQPDMKKRNENERENVKLKV</sequence>
<dbReference type="Proteomes" id="UP000593567">
    <property type="component" value="Unassembled WGS sequence"/>
</dbReference>
<dbReference type="EMBL" id="VXIV02000476">
    <property type="protein sequence ID" value="KAF6038060.1"/>
    <property type="molecule type" value="Genomic_DNA"/>
</dbReference>
<protein>
    <submittedName>
        <fullName evidence="2">Uncharacterized protein</fullName>
    </submittedName>
</protein>
<reference evidence="2" key="1">
    <citation type="submission" date="2020-06" db="EMBL/GenBank/DDBJ databases">
        <title>Draft genome of Bugula neritina, a colonial animal packing powerful symbionts and potential medicines.</title>
        <authorList>
            <person name="Rayko M."/>
        </authorList>
    </citation>
    <scope>NUCLEOTIDE SEQUENCE [LARGE SCALE GENOMIC DNA]</scope>
    <source>
        <strain evidence="2">Kwan_BN1</strain>
    </source>
</reference>
<dbReference type="AlphaFoldDB" id="A0A7J7KHA8"/>
<evidence type="ECO:0000313" key="2">
    <source>
        <dbReference type="EMBL" id="KAF6038060.1"/>
    </source>
</evidence>
<feature type="region of interest" description="Disordered" evidence="1">
    <location>
        <begin position="200"/>
        <end position="221"/>
    </location>
</feature>
<gene>
    <name evidence="2" type="ORF">EB796_003618</name>
</gene>
<proteinExistence type="predicted"/>
<feature type="region of interest" description="Disordered" evidence="1">
    <location>
        <begin position="81"/>
        <end position="115"/>
    </location>
</feature>
<comment type="caution">
    <text evidence="2">The sequence shown here is derived from an EMBL/GenBank/DDBJ whole genome shotgun (WGS) entry which is preliminary data.</text>
</comment>